<sequence length="112" mass="11869">MQNLAAKNNSNDPTVLGASIGLYEGKTCAAATPPKKTWQPGGEVTIMDQLAAGLGAGNEYLVAKALESRGVQKKITVSEEFSLYVNNTKREAEAINYLPHPTSNTNSSSVTK</sequence>
<evidence type="ECO:0000313" key="2">
    <source>
        <dbReference type="Proteomes" id="UP000235584"/>
    </source>
</evidence>
<dbReference type="KEGG" id="bsto:C0V70_09975"/>
<keyword evidence="2" id="KW-1185">Reference proteome</keyword>
<dbReference type="RefSeq" id="WP_102243717.1">
    <property type="nucleotide sequence ID" value="NZ_CP025704.1"/>
</dbReference>
<accession>A0A2K9NSC8</accession>
<dbReference type="EMBL" id="CP025704">
    <property type="protein sequence ID" value="AUN98426.1"/>
    <property type="molecule type" value="Genomic_DNA"/>
</dbReference>
<organism evidence="1 2">
    <name type="scientific">Bacteriovorax stolpii</name>
    <name type="common">Bdellovibrio stolpii</name>
    <dbReference type="NCBI Taxonomy" id="960"/>
    <lineage>
        <taxon>Bacteria</taxon>
        <taxon>Pseudomonadati</taxon>
        <taxon>Bdellovibrionota</taxon>
        <taxon>Bacteriovoracia</taxon>
        <taxon>Bacteriovoracales</taxon>
        <taxon>Bacteriovoracaceae</taxon>
        <taxon>Bacteriovorax</taxon>
    </lineage>
</organism>
<evidence type="ECO:0000313" key="1">
    <source>
        <dbReference type="EMBL" id="AUN98426.1"/>
    </source>
</evidence>
<protein>
    <submittedName>
        <fullName evidence="1">Uncharacterized protein</fullName>
    </submittedName>
</protein>
<reference evidence="1 2" key="1">
    <citation type="submission" date="2018-01" db="EMBL/GenBank/DDBJ databases">
        <title>Complete genome sequence of Bacteriovorax stolpii DSM12778.</title>
        <authorList>
            <person name="Tang B."/>
            <person name="Chang J."/>
        </authorList>
    </citation>
    <scope>NUCLEOTIDE SEQUENCE [LARGE SCALE GENOMIC DNA]</scope>
    <source>
        <strain evidence="1 2">DSM 12778</strain>
    </source>
</reference>
<dbReference type="AlphaFoldDB" id="A0A2K9NSC8"/>
<name>A0A2K9NSC8_BACTC</name>
<proteinExistence type="predicted"/>
<dbReference type="Proteomes" id="UP000235584">
    <property type="component" value="Chromosome"/>
</dbReference>
<gene>
    <name evidence="1" type="ORF">C0V70_09975</name>
</gene>